<dbReference type="EMBL" id="WIXE01009772">
    <property type="protein sequence ID" value="KAK5978134.1"/>
    <property type="molecule type" value="Genomic_DNA"/>
</dbReference>
<dbReference type="Proteomes" id="UP001331761">
    <property type="component" value="Unassembled WGS sequence"/>
</dbReference>
<reference evidence="1 2" key="1">
    <citation type="submission" date="2019-10" db="EMBL/GenBank/DDBJ databases">
        <title>Assembly and Annotation for the nematode Trichostrongylus colubriformis.</title>
        <authorList>
            <person name="Martin J."/>
        </authorList>
    </citation>
    <scope>NUCLEOTIDE SEQUENCE [LARGE SCALE GENOMIC DNA]</scope>
    <source>
        <strain evidence="1">G859</strain>
        <tissue evidence="1">Whole worm</tissue>
    </source>
</reference>
<protein>
    <submittedName>
        <fullName evidence="1">Uncharacterized protein</fullName>
    </submittedName>
</protein>
<keyword evidence="2" id="KW-1185">Reference proteome</keyword>
<evidence type="ECO:0000313" key="1">
    <source>
        <dbReference type="EMBL" id="KAK5978134.1"/>
    </source>
</evidence>
<dbReference type="AlphaFoldDB" id="A0AAN8IKN5"/>
<gene>
    <name evidence="1" type="ORF">GCK32_015495</name>
</gene>
<accession>A0AAN8IKN5</accession>
<proteinExistence type="predicted"/>
<organism evidence="1 2">
    <name type="scientific">Trichostrongylus colubriformis</name>
    <name type="common">Black scour worm</name>
    <dbReference type="NCBI Taxonomy" id="6319"/>
    <lineage>
        <taxon>Eukaryota</taxon>
        <taxon>Metazoa</taxon>
        <taxon>Ecdysozoa</taxon>
        <taxon>Nematoda</taxon>
        <taxon>Chromadorea</taxon>
        <taxon>Rhabditida</taxon>
        <taxon>Rhabditina</taxon>
        <taxon>Rhabditomorpha</taxon>
        <taxon>Strongyloidea</taxon>
        <taxon>Trichostrongylidae</taxon>
        <taxon>Trichostrongylus</taxon>
    </lineage>
</organism>
<comment type="caution">
    <text evidence="1">The sequence shown here is derived from an EMBL/GenBank/DDBJ whole genome shotgun (WGS) entry which is preliminary data.</text>
</comment>
<evidence type="ECO:0000313" key="2">
    <source>
        <dbReference type="Proteomes" id="UP001331761"/>
    </source>
</evidence>
<name>A0AAN8IKN5_TRICO</name>
<sequence>MRALYVPSCDRLSSTRSVSSRDHIFDCFISSVHEIILSRPRSATVGDVVRKYIRSASSVNAVADSPRVTGSTRSLAQISFRELSDVV</sequence>